<dbReference type="PROSITE" id="PS50112">
    <property type="entry name" value="PAS"/>
    <property type="match status" value="1"/>
</dbReference>
<dbReference type="InterPro" id="IPR036890">
    <property type="entry name" value="HATPase_C_sf"/>
</dbReference>
<comment type="caution">
    <text evidence="16">The sequence shown here is derived from an EMBL/GenBank/DDBJ whole genome shotgun (WGS) entry which is preliminary data.</text>
</comment>
<evidence type="ECO:0000256" key="5">
    <source>
        <dbReference type="ARBA" id="ARBA00022553"/>
    </source>
</evidence>
<dbReference type="SMART" id="SM00091">
    <property type="entry name" value="PAS"/>
    <property type="match status" value="1"/>
</dbReference>
<evidence type="ECO:0000256" key="1">
    <source>
        <dbReference type="ARBA" id="ARBA00000085"/>
    </source>
</evidence>
<evidence type="ECO:0000259" key="14">
    <source>
        <dbReference type="PROSITE" id="PS50109"/>
    </source>
</evidence>
<dbReference type="Pfam" id="PF14689">
    <property type="entry name" value="SPOB_a"/>
    <property type="match status" value="1"/>
</dbReference>
<dbReference type="AlphaFoldDB" id="A0A399EE20"/>
<keyword evidence="11" id="KW-1133">Transmembrane helix</keyword>
<evidence type="ECO:0000313" key="16">
    <source>
        <dbReference type="EMBL" id="RIH81783.1"/>
    </source>
</evidence>
<keyword evidence="5" id="KW-0597">Phosphoprotein</keyword>
<dbReference type="Gene3D" id="3.30.565.10">
    <property type="entry name" value="Histidine kinase-like ATPase, C-terminal domain"/>
    <property type="match status" value="1"/>
</dbReference>
<dbReference type="InterPro" id="IPR016120">
    <property type="entry name" value="Sig_transdc_His_kin_SpoOB"/>
</dbReference>
<keyword evidence="7" id="KW-0812">Transmembrane</keyword>
<evidence type="ECO:0000256" key="12">
    <source>
        <dbReference type="ARBA" id="ARBA00023012"/>
    </source>
</evidence>
<dbReference type="SUPFAM" id="SSF55785">
    <property type="entry name" value="PYP-like sensor domain (PAS domain)"/>
    <property type="match status" value="1"/>
</dbReference>
<dbReference type="PANTHER" id="PTHR43547">
    <property type="entry name" value="TWO-COMPONENT HISTIDINE KINASE"/>
    <property type="match status" value="1"/>
</dbReference>
<evidence type="ECO:0000256" key="2">
    <source>
        <dbReference type="ARBA" id="ARBA00004651"/>
    </source>
</evidence>
<proteinExistence type="predicted"/>
<accession>A0A399EE20</accession>
<keyword evidence="9 16" id="KW-0418">Kinase</keyword>
<dbReference type="GO" id="GO:0000155">
    <property type="term" value="F:phosphorelay sensor kinase activity"/>
    <property type="evidence" value="ECO:0007669"/>
    <property type="project" value="InterPro"/>
</dbReference>
<dbReference type="InterPro" id="IPR003594">
    <property type="entry name" value="HATPase_dom"/>
</dbReference>
<keyword evidence="17" id="KW-1185">Reference proteome</keyword>
<keyword evidence="10" id="KW-0067">ATP-binding</keyword>
<dbReference type="OrthoDB" id="9792686at2"/>
<evidence type="ECO:0000259" key="15">
    <source>
        <dbReference type="PROSITE" id="PS50112"/>
    </source>
</evidence>
<dbReference type="PROSITE" id="PS50109">
    <property type="entry name" value="HIS_KIN"/>
    <property type="match status" value="1"/>
</dbReference>
<dbReference type="InterPro" id="IPR039506">
    <property type="entry name" value="SPOB_a"/>
</dbReference>
<evidence type="ECO:0000256" key="11">
    <source>
        <dbReference type="ARBA" id="ARBA00022989"/>
    </source>
</evidence>
<dbReference type="PANTHER" id="PTHR43547:SF10">
    <property type="entry name" value="SENSOR HISTIDINE KINASE DCUS"/>
    <property type="match status" value="1"/>
</dbReference>
<dbReference type="InterPro" id="IPR000014">
    <property type="entry name" value="PAS"/>
</dbReference>
<sequence>MSLARAKPRTASFLPRPASRRLGIQMRFFLLQVAVFTLLMGVLAGVQVAALQRSVRSSYGERALMISRTVATIPEVVAAFDDPDPSRTLNPLVNRIRERVGADYIVVGDKRGIRLAHPLPDRLGKPMVGGDNAEPLAGREIISVATGSLGAAIRGKVPVRDAAGRVVGVVSTGYLLPTVQSIALEVSATLLPWFGLGLVFALLSSVWLSRRIKRAMLELEPEQIAALVQQHRSVLSALQEGVLVVDAQGHVQIANPKAAQMLGIRGELDAPLPLEGLWPELARSGLLAGGNTENEPLHVGNQPVLVGVLGMPGGQRLVVFRDRAEILQMAEELTQTRRYAELLRAQTHEFQNRLHTIAGLIELERPAEALAVIQQEAGQVEALRDRVAGLELPRLAALILGKYQRARELGIRLRLEPGSALSAAWAPHSQTLELVLGNLLDNAFEAVLEKPRGEARHVSVMLGEDPEGLQLEVSDDGPGVAPELGRRILERGVSTRGEGRGLGLHLVQQHVEPLGGELSFFRRGGRSVFRVSLPASALPGGPA</sequence>
<evidence type="ECO:0000256" key="7">
    <source>
        <dbReference type="ARBA" id="ARBA00022692"/>
    </source>
</evidence>
<dbReference type="RefSeq" id="WP_119315934.1">
    <property type="nucleotide sequence ID" value="NZ_QXDL01000150.1"/>
</dbReference>
<organism evidence="16 17">
    <name type="scientific">Calidithermus terrae</name>
    <dbReference type="NCBI Taxonomy" id="1408545"/>
    <lineage>
        <taxon>Bacteria</taxon>
        <taxon>Thermotogati</taxon>
        <taxon>Deinococcota</taxon>
        <taxon>Deinococci</taxon>
        <taxon>Thermales</taxon>
        <taxon>Thermaceae</taxon>
        <taxon>Calidithermus</taxon>
    </lineage>
</organism>
<dbReference type="Gene3D" id="3.30.450.20">
    <property type="entry name" value="PAS domain"/>
    <property type="match status" value="2"/>
</dbReference>
<dbReference type="GO" id="GO:0005524">
    <property type="term" value="F:ATP binding"/>
    <property type="evidence" value="ECO:0007669"/>
    <property type="project" value="UniProtKB-KW"/>
</dbReference>
<dbReference type="Gene3D" id="1.10.287.130">
    <property type="match status" value="1"/>
</dbReference>
<keyword evidence="8" id="KW-0547">Nucleotide-binding</keyword>
<evidence type="ECO:0000256" key="9">
    <source>
        <dbReference type="ARBA" id="ARBA00022777"/>
    </source>
</evidence>
<dbReference type="Pfam" id="PF17203">
    <property type="entry name" value="sCache_3_2"/>
    <property type="match status" value="1"/>
</dbReference>
<dbReference type="SUPFAM" id="SSF55890">
    <property type="entry name" value="Sporulation response regulatory protein Spo0B"/>
    <property type="match status" value="1"/>
</dbReference>
<evidence type="ECO:0000256" key="6">
    <source>
        <dbReference type="ARBA" id="ARBA00022679"/>
    </source>
</evidence>
<dbReference type="SUPFAM" id="SSF55874">
    <property type="entry name" value="ATPase domain of HSP90 chaperone/DNA topoisomerase II/histidine kinase"/>
    <property type="match status" value="1"/>
</dbReference>
<dbReference type="InterPro" id="IPR005467">
    <property type="entry name" value="His_kinase_dom"/>
</dbReference>
<gene>
    <name evidence="16" type="primary">citA</name>
    <name evidence="16" type="ORF">Mterra_02965</name>
</gene>
<dbReference type="SUPFAM" id="SSF103190">
    <property type="entry name" value="Sensory domain-like"/>
    <property type="match status" value="1"/>
</dbReference>
<dbReference type="InterPro" id="IPR033463">
    <property type="entry name" value="sCache_3"/>
</dbReference>
<evidence type="ECO:0000256" key="4">
    <source>
        <dbReference type="ARBA" id="ARBA00022475"/>
    </source>
</evidence>
<dbReference type="InterPro" id="IPR004358">
    <property type="entry name" value="Sig_transdc_His_kin-like_C"/>
</dbReference>
<evidence type="ECO:0000256" key="3">
    <source>
        <dbReference type="ARBA" id="ARBA00012438"/>
    </source>
</evidence>
<evidence type="ECO:0000256" key="10">
    <source>
        <dbReference type="ARBA" id="ARBA00022840"/>
    </source>
</evidence>
<dbReference type="Pfam" id="PF02518">
    <property type="entry name" value="HATPase_c"/>
    <property type="match status" value="1"/>
</dbReference>
<keyword evidence="13" id="KW-0472">Membrane</keyword>
<dbReference type="Pfam" id="PF13188">
    <property type="entry name" value="PAS_8"/>
    <property type="match status" value="1"/>
</dbReference>
<dbReference type="InterPro" id="IPR035965">
    <property type="entry name" value="PAS-like_dom_sf"/>
</dbReference>
<reference evidence="16 17" key="1">
    <citation type="submission" date="2018-08" db="EMBL/GenBank/DDBJ databases">
        <title>Meiothermus terrae DSM 26712 genome sequencing project.</title>
        <authorList>
            <person name="Da Costa M.S."/>
            <person name="Albuquerque L."/>
            <person name="Raposo P."/>
            <person name="Froufe H.J.C."/>
            <person name="Barroso C.S."/>
            <person name="Egas C."/>
        </authorList>
    </citation>
    <scope>NUCLEOTIDE SEQUENCE [LARGE SCALE GENOMIC DNA]</scope>
    <source>
        <strain evidence="16 17">DSM 26712</strain>
    </source>
</reference>
<dbReference type="Proteomes" id="UP000265715">
    <property type="component" value="Unassembled WGS sequence"/>
</dbReference>
<keyword evidence="4" id="KW-1003">Cell membrane</keyword>
<keyword evidence="6 16" id="KW-0808">Transferase</keyword>
<dbReference type="SMART" id="SM00387">
    <property type="entry name" value="HATPase_c"/>
    <property type="match status" value="1"/>
</dbReference>
<keyword evidence="12" id="KW-0902">Two-component regulatory system</keyword>
<dbReference type="PRINTS" id="PR00344">
    <property type="entry name" value="BCTRLSENSOR"/>
</dbReference>
<dbReference type="InterPro" id="IPR029151">
    <property type="entry name" value="Sensor-like_sf"/>
</dbReference>
<feature type="domain" description="Histidine kinase" evidence="14">
    <location>
        <begin position="345"/>
        <end position="537"/>
    </location>
</feature>
<dbReference type="GO" id="GO:0005886">
    <property type="term" value="C:plasma membrane"/>
    <property type="evidence" value="ECO:0007669"/>
    <property type="project" value="UniProtKB-SubCell"/>
</dbReference>
<evidence type="ECO:0000256" key="8">
    <source>
        <dbReference type="ARBA" id="ARBA00022741"/>
    </source>
</evidence>
<evidence type="ECO:0000256" key="13">
    <source>
        <dbReference type="ARBA" id="ARBA00023136"/>
    </source>
</evidence>
<feature type="domain" description="PAS" evidence="15">
    <location>
        <begin position="227"/>
        <end position="267"/>
    </location>
</feature>
<comment type="subcellular location">
    <subcellularLocation>
        <location evidence="2">Cell membrane</location>
        <topology evidence="2">Multi-pass membrane protein</topology>
    </subcellularLocation>
</comment>
<comment type="catalytic activity">
    <reaction evidence="1">
        <text>ATP + protein L-histidine = ADP + protein N-phospho-L-histidine.</text>
        <dbReference type="EC" id="2.7.13.3"/>
    </reaction>
</comment>
<dbReference type="EMBL" id="QXDL01000150">
    <property type="protein sequence ID" value="RIH81783.1"/>
    <property type="molecule type" value="Genomic_DNA"/>
</dbReference>
<dbReference type="EC" id="2.7.13.3" evidence="3"/>
<protein>
    <recommendedName>
        <fullName evidence="3">histidine kinase</fullName>
        <ecNumber evidence="3">2.7.13.3</ecNumber>
    </recommendedName>
</protein>
<name>A0A399EE20_9DEIN</name>
<evidence type="ECO:0000313" key="17">
    <source>
        <dbReference type="Proteomes" id="UP000265715"/>
    </source>
</evidence>